<evidence type="ECO:0000313" key="1">
    <source>
        <dbReference type="EMBL" id="QGU96592.1"/>
    </source>
</evidence>
<dbReference type="PANTHER" id="PTHR36441">
    <property type="entry name" value="HYPOTHETICAL CYTOSOLIC PROTEIN"/>
    <property type="match status" value="1"/>
</dbReference>
<sequence length="93" mass="10552">MIVGTAKIYLYANWVHSLKEKRMVVKSIIGKSKHRFNVSIAEVENQDYHQSIVIGIACVTNTARMANSIIQNVVDFIEENTEAMIENVETEIL</sequence>
<dbReference type="Pfam" id="PF04456">
    <property type="entry name" value="DUF503"/>
    <property type="match status" value="1"/>
</dbReference>
<name>A0A6I6ES49_9CLOT</name>
<accession>A0A6I6ES49</accession>
<dbReference type="SUPFAM" id="SSF103007">
    <property type="entry name" value="Hypothetical protein TT1725"/>
    <property type="match status" value="1"/>
</dbReference>
<dbReference type="InterPro" id="IPR007546">
    <property type="entry name" value="DUF503"/>
</dbReference>
<proteinExistence type="predicted"/>
<reference evidence="1 2" key="1">
    <citation type="submission" date="2019-12" db="EMBL/GenBank/DDBJ databases">
        <title>Genome sequenceing of Clostridium bovifaecis.</title>
        <authorList>
            <person name="Yao Y."/>
        </authorList>
    </citation>
    <scope>NUCLEOTIDE SEQUENCE [LARGE SCALE GENOMIC DNA]</scope>
    <source>
        <strain evidence="1 2">BXX</strain>
    </source>
</reference>
<organism evidence="1 2">
    <name type="scientific">Clostridium bovifaecis</name>
    <dbReference type="NCBI Taxonomy" id="2184719"/>
    <lineage>
        <taxon>Bacteria</taxon>
        <taxon>Bacillati</taxon>
        <taxon>Bacillota</taxon>
        <taxon>Clostridia</taxon>
        <taxon>Eubacteriales</taxon>
        <taxon>Clostridiaceae</taxon>
        <taxon>Clostridium</taxon>
    </lineage>
</organism>
<keyword evidence="2" id="KW-1185">Reference proteome</keyword>
<dbReference type="EMBL" id="CP046522">
    <property type="protein sequence ID" value="QGU96592.1"/>
    <property type="molecule type" value="Genomic_DNA"/>
</dbReference>
<dbReference type="AlphaFoldDB" id="A0A6I6ES49"/>
<dbReference type="Gene3D" id="3.30.70.1120">
    <property type="entry name" value="TT1725-like"/>
    <property type="match status" value="1"/>
</dbReference>
<gene>
    <name evidence="1" type="ORF">GOM49_17195</name>
</gene>
<dbReference type="Proteomes" id="UP000422764">
    <property type="component" value="Chromosome"/>
</dbReference>
<evidence type="ECO:0000313" key="2">
    <source>
        <dbReference type="Proteomes" id="UP000422764"/>
    </source>
</evidence>
<dbReference type="InterPro" id="IPR036746">
    <property type="entry name" value="TT1725-like_sf"/>
</dbReference>
<protein>
    <submittedName>
        <fullName evidence="1">DUF503 family protein</fullName>
    </submittedName>
</protein>
<dbReference type="PANTHER" id="PTHR36441:SF1">
    <property type="entry name" value="DUF503 DOMAIN-CONTAINING PROTEIN"/>
    <property type="match status" value="1"/>
</dbReference>